<comment type="caution">
    <text evidence="1">The sequence shown here is derived from an EMBL/GenBank/DDBJ whole genome shotgun (WGS) entry which is preliminary data.</text>
</comment>
<proteinExistence type="predicted"/>
<name>A0A834TND4_9FABA</name>
<gene>
    <name evidence="1" type="ORF">G2W53_022718</name>
</gene>
<dbReference type="Proteomes" id="UP000634136">
    <property type="component" value="Unassembled WGS sequence"/>
</dbReference>
<organism evidence="1 2">
    <name type="scientific">Senna tora</name>
    <dbReference type="NCBI Taxonomy" id="362788"/>
    <lineage>
        <taxon>Eukaryota</taxon>
        <taxon>Viridiplantae</taxon>
        <taxon>Streptophyta</taxon>
        <taxon>Embryophyta</taxon>
        <taxon>Tracheophyta</taxon>
        <taxon>Spermatophyta</taxon>
        <taxon>Magnoliopsida</taxon>
        <taxon>eudicotyledons</taxon>
        <taxon>Gunneridae</taxon>
        <taxon>Pentapetalae</taxon>
        <taxon>rosids</taxon>
        <taxon>fabids</taxon>
        <taxon>Fabales</taxon>
        <taxon>Fabaceae</taxon>
        <taxon>Caesalpinioideae</taxon>
        <taxon>Cassia clade</taxon>
        <taxon>Senna</taxon>
    </lineage>
</organism>
<evidence type="ECO:0000313" key="2">
    <source>
        <dbReference type="Proteomes" id="UP000634136"/>
    </source>
</evidence>
<sequence length="20" mass="2312">MEEEMTNPLAIVMMDEPAFL</sequence>
<dbReference type="AlphaFoldDB" id="A0A834TND4"/>
<dbReference type="EMBL" id="JAAIUW010000007">
    <property type="protein sequence ID" value="KAF7824574.1"/>
    <property type="molecule type" value="Genomic_DNA"/>
</dbReference>
<evidence type="ECO:0000313" key="1">
    <source>
        <dbReference type="EMBL" id="KAF7824574.1"/>
    </source>
</evidence>
<protein>
    <submittedName>
        <fullName evidence="1">Uncharacterized protein</fullName>
    </submittedName>
</protein>
<accession>A0A834TND4</accession>
<reference evidence="1" key="1">
    <citation type="submission" date="2020-09" db="EMBL/GenBank/DDBJ databases">
        <title>Genome-Enabled Discovery of Anthraquinone Biosynthesis in Senna tora.</title>
        <authorList>
            <person name="Kang S.-H."/>
            <person name="Pandey R.P."/>
            <person name="Lee C.-M."/>
            <person name="Sim J.-S."/>
            <person name="Jeong J.-T."/>
            <person name="Choi B.-S."/>
            <person name="Jung M."/>
            <person name="Ginzburg D."/>
            <person name="Zhao K."/>
            <person name="Won S.Y."/>
            <person name="Oh T.-J."/>
            <person name="Yu Y."/>
            <person name="Kim N.-H."/>
            <person name="Lee O.R."/>
            <person name="Lee T.-H."/>
            <person name="Bashyal P."/>
            <person name="Kim T.-S."/>
            <person name="Lee W.-H."/>
            <person name="Kawkins C."/>
            <person name="Kim C.-K."/>
            <person name="Kim J.S."/>
            <person name="Ahn B.O."/>
            <person name="Rhee S.Y."/>
            <person name="Sohng J.K."/>
        </authorList>
    </citation>
    <scope>NUCLEOTIDE SEQUENCE</scope>
    <source>
        <tissue evidence="1">Leaf</tissue>
    </source>
</reference>
<keyword evidence="2" id="KW-1185">Reference proteome</keyword>